<proteinExistence type="predicted"/>
<keyword evidence="2" id="KW-0732">Signal</keyword>
<evidence type="ECO:0000313" key="3">
    <source>
        <dbReference type="EMBL" id="CAI5447293.1"/>
    </source>
</evidence>
<dbReference type="AlphaFoldDB" id="A0A9P1N2A2"/>
<feature type="transmembrane region" description="Helical" evidence="1">
    <location>
        <begin position="64"/>
        <end position="87"/>
    </location>
</feature>
<sequence length="135" mass="16116">MRISQIAVIISTIIVTATSTEPEQSNDLFTCYDDPSDQKCPQFCEKRELEPYVYKDDDFEVPTIFWMFLSLLIFLYFAFVIMIYTFARFKRNLNLVRGKKRVVKNEEESEVEQEQEHPFIFSKPNFMWFSGYKMG</sequence>
<reference evidence="3" key="1">
    <citation type="submission" date="2022-11" db="EMBL/GenBank/DDBJ databases">
        <authorList>
            <person name="Kikuchi T."/>
        </authorList>
    </citation>
    <scope>NUCLEOTIDE SEQUENCE</scope>
    <source>
        <strain evidence="3">PS1010</strain>
    </source>
</reference>
<dbReference type="EMBL" id="CANHGI010000004">
    <property type="protein sequence ID" value="CAI5447293.1"/>
    <property type="molecule type" value="Genomic_DNA"/>
</dbReference>
<accession>A0A9P1N2A2</accession>
<evidence type="ECO:0000256" key="1">
    <source>
        <dbReference type="SAM" id="Phobius"/>
    </source>
</evidence>
<evidence type="ECO:0000313" key="4">
    <source>
        <dbReference type="Proteomes" id="UP001152747"/>
    </source>
</evidence>
<comment type="caution">
    <text evidence="3">The sequence shown here is derived from an EMBL/GenBank/DDBJ whole genome shotgun (WGS) entry which is preliminary data.</text>
</comment>
<name>A0A9P1N2A2_9PELO</name>
<keyword evidence="1" id="KW-0472">Membrane</keyword>
<evidence type="ECO:0000256" key="2">
    <source>
        <dbReference type="SAM" id="SignalP"/>
    </source>
</evidence>
<keyword evidence="1" id="KW-0812">Transmembrane</keyword>
<feature type="chain" id="PRO_5040513264" evidence="2">
    <location>
        <begin position="20"/>
        <end position="135"/>
    </location>
</feature>
<protein>
    <submittedName>
        <fullName evidence="3">Uncharacterized protein</fullName>
    </submittedName>
</protein>
<organism evidence="3 4">
    <name type="scientific">Caenorhabditis angaria</name>
    <dbReference type="NCBI Taxonomy" id="860376"/>
    <lineage>
        <taxon>Eukaryota</taxon>
        <taxon>Metazoa</taxon>
        <taxon>Ecdysozoa</taxon>
        <taxon>Nematoda</taxon>
        <taxon>Chromadorea</taxon>
        <taxon>Rhabditida</taxon>
        <taxon>Rhabditina</taxon>
        <taxon>Rhabditomorpha</taxon>
        <taxon>Rhabditoidea</taxon>
        <taxon>Rhabditidae</taxon>
        <taxon>Peloderinae</taxon>
        <taxon>Caenorhabditis</taxon>
    </lineage>
</organism>
<keyword evidence="1" id="KW-1133">Transmembrane helix</keyword>
<dbReference type="Proteomes" id="UP001152747">
    <property type="component" value="Unassembled WGS sequence"/>
</dbReference>
<feature type="signal peptide" evidence="2">
    <location>
        <begin position="1"/>
        <end position="19"/>
    </location>
</feature>
<keyword evidence="4" id="KW-1185">Reference proteome</keyword>
<gene>
    <name evidence="3" type="ORF">CAMP_LOCUS9930</name>
</gene>